<evidence type="ECO:0000313" key="1">
    <source>
        <dbReference type="EMBL" id="KAL3598480.1"/>
    </source>
</evidence>
<comment type="caution">
    <text evidence="1">The sequence shown here is derived from an EMBL/GenBank/DDBJ whole genome shotgun (WGS) entry which is preliminary data.</text>
</comment>
<sequence length="83" mass="9566">MKTRNSRSEKERTNKVLFNANSEERKILGEEAGDEDVKELMRFPSGLLFQNYSNKDEILWDDSNKNSTIRGEDFDGASFLTSD</sequence>
<dbReference type="Proteomes" id="UP000309997">
    <property type="component" value="Unassembled WGS sequence"/>
</dbReference>
<accession>A0ACC4CKV7</accession>
<organism evidence="1 2">
    <name type="scientific">Populus alba</name>
    <name type="common">White poplar</name>
    <dbReference type="NCBI Taxonomy" id="43335"/>
    <lineage>
        <taxon>Eukaryota</taxon>
        <taxon>Viridiplantae</taxon>
        <taxon>Streptophyta</taxon>
        <taxon>Embryophyta</taxon>
        <taxon>Tracheophyta</taxon>
        <taxon>Spermatophyta</taxon>
        <taxon>Magnoliopsida</taxon>
        <taxon>eudicotyledons</taxon>
        <taxon>Gunneridae</taxon>
        <taxon>Pentapetalae</taxon>
        <taxon>rosids</taxon>
        <taxon>fabids</taxon>
        <taxon>Malpighiales</taxon>
        <taxon>Salicaceae</taxon>
        <taxon>Saliceae</taxon>
        <taxon>Populus</taxon>
    </lineage>
</organism>
<protein>
    <submittedName>
        <fullName evidence="1">Uncharacterized protein</fullName>
    </submittedName>
</protein>
<name>A0ACC4CKV7_POPAL</name>
<gene>
    <name evidence="1" type="ORF">D5086_006398</name>
</gene>
<reference evidence="1 2" key="1">
    <citation type="journal article" date="2024" name="Plant Biotechnol. J.">
        <title>Genome and CRISPR/Cas9 system of a widespread forest tree (Populus alba) in the world.</title>
        <authorList>
            <person name="Liu Y.J."/>
            <person name="Jiang P.F."/>
            <person name="Han X.M."/>
            <person name="Li X.Y."/>
            <person name="Wang H.M."/>
            <person name="Wang Y.J."/>
            <person name="Wang X.X."/>
            <person name="Zeng Q.Y."/>
        </authorList>
    </citation>
    <scope>NUCLEOTIDE SEQUENCE [LARGE SCALE GENOMIC DNA]</scope>
    <source>
        <strain evidence="2">cv. PAL-ZL1</strain>
    </source>
</reference>
<dbReference type="EMBL" id="RCHU02000003">
    <property type="protein sequence ID" value="KAL3598480.1"/>
    <property type="molecule type" value="Genomic_DNA"/>
</dbReference>
<keyword evidence="2" id="KW-1185">Reference proteome</keyword>
<evidence type="ECO:0000313" key="2">
    <source>
        <dbReference type="Proteomes" id="UP000309997"/>
    </source>
</evidence>
<proteinExistence type="predicted"/>